<feature type="active site" description="Cysteine sulfenic acid (-SOH) intermediate; for peroxidase activity" evidence="11">
    <location>
        <position position="65"/>
    </location>
</feature>
<reference evidence="14 15" key="1">
    <citation type="submission" date="2020-02" db="EMBL/GenBank/DDBJ databases">
        <title>Bacillus aquiflavi sp. nov., isolated from yellow water of strong flavor Chinese baijiu in Yibin region of China.</title>
        <authorList>
            <person name="Xie J."/>
        </authorList>
    </citation>
    <scope>NUCLEOTIDE SEQUENCE [LARGE SCALE GENOMIC DNA]</scope>
    <source>
        <strain evidence="14 15">3H-10</strain>
    </source>
</reference>
<evidence type="ECO:0000256" key="2">
    <source>
        <dbReference type="ARBA" id="ARBA00022490"/>
    </source>
</evidence>
<evidence type="ECO:0000256" key="7">
    <source>
        <dbReference type="ARBA" id="ARBA00023284"/>
    </source>
</evidence>
<feature type="disulfide bond" description="Alternate" evidence="10">
    <location>
        <begin position="219"/>
        <end position="225"/>
    </location>
</feature>
<dbReference type="GO" id="GO:0045454">
    <property type="term" value="P:cell redox homeostasis"/>
    <property type="evidence" value="ECO:0007669"/>
    <property type="project" value="TreeGrafter"/>
</dbReference>
<evidence type="ECO:0000256" key="9">
    <source>
        <dbReference type="ARBA" id="ARBA00037420"/>
    </source>
</evidence>
<feature type="disulfide bond" description="Interchain (with Cys-225); in linked form" evidence="10">
    <location>
        <position position="65"/>
    </location>
</feature>
<comment type="catalytic activity">
    <reaction evidence="10">
        <text>a hydroperoxide + [thioredoxin]-dithiol = an alcohol + [thioredoxin]-disulfide + H2O</text>
        <dbReference type="Rhea" id="RHEA:62620"/>
        <dbReference type="Rhea" id="RHEA-COMP:10698"/>
        <dbReference type="Rhea" id="RHEA-COMP:10700"/>
        <dbReference type="ChEBI" id="CHEBI:15377"/>
        <dbReference type="ChEBI" id="CHEBI:29950"/>
        <dbReference type="ChEBI" id="CHEBI:30879"/>
        <dbReference type="ChEBI" id="CHEBI:35924"/>
        <dbReference type="ChEBI" id="CHEBI:50058"/>
        <dbReference type="EC" id="1.11.1.24"/>
    </reaction>
</comment>
<evidence type="ECO:0000259" key="12">
    <source>
        <dbReference type="PROSITE" id="PS51352"/>
    </source>
</evidence>
<dbReference type="HAMAP" id="MF_00401">
    <property type="entry name" value="Peroxiredoxin"/>
    <property type="match status" value="1"/>
</dbReference>
<dbReference type="GO" id="GO:0006979">
    <property type="term" value="P:response to oxidative stress"/>
    <property type="evidence" value="ECO:0007669"/>
    <property type="project" value="TreeGrafter"/>
</dbReference>
<evidence type="ECO:0000256" key="4">
    <source>
        <dbReference type="ARBA" id="ARBA00022862"/>
    </source>
</evidence>
<dbReference type="EMBL" id="JACEIO010000008">
    <property type="protein sequence ID" value="MBA4536558.1"/>
    <property type="molecule type" value="Genomic_DNA"/>
</dbReference>
<keyword evidence="6 10" id="KW-1015">Disulfide bond</keyword>
<dbReference type="PROSITE" id="PS51352">
    <property type="entry name" value="THIOREDOXIN_2"/>
    <property type="match status" value="1"/>
</dbReference>
<evidence type="ECO:0000256" key="6">
    <source>
        <dbReference type="ARBA" id="ARBA00023157"/>
    </source>
</evidence>
<dbReference type="GO" id="GO:0033554">
    <property type="term" value="P:cellular response to stress"/>
    <property type="evidence" value="ECO:0007669"/>
    <property type="project" value="TreeGrafter"/>
</dbReference>
<dbReference type="InterPro" id="IPR022915">
    <property type="entry name" value="Peroxiredoxin_TDXH"/>
</dbReference>
<dbReference type="Gene3D" id="3.30.1020.10">
    <property type="entry name" value="Antioxidant, Horf6, Chain A, domain2"/>
    <property type="match status" value="1"/>
</dbReference>
<comment type="subunit">
    <text evidence="10">Homodecamer. Pentamer of dimers that assemble into a ring structure.</text>
</comment>
<dbReference type="SUPFAM" id="SSF52833">
    <property type="entry name" value="Thioredoxin-like"/>
    <property type="match status" value="1"/>
</dbReference>
<comment type="function">
    <text evidence="9 10">Thiol-specific peroxidase that catalyzes the reduction of hydrogen peroxide and organic hydroperoxides to water and alcohols, respectively. Plays a role in cell protection against oxidative stress by detoxifying peroxides.</text>
</comment>
<evidence type="ECO:0000313" key="14">
    <source>
        <dbReference type="EMBL" id="NEY80925.1"/>
    </source>
</evidence>
<dbReference type="AlphaFoldDB" id="A0A6B3VXC4"/>
<evidence type="ECO:0000256" key="11">
    <source>
        <dbReference type="PIRSR" id="PIRSR000239-1"/>
    </source>
</evidence>
<keyword evidence="3 10" id="KW-0575">Peroxidase</keyword>
<dbReference type="RefSeq" id="WP_163240809.1">
    <property type="nucleotide sequence ID" value="NZ_JAAIWN010000008.1"/>
</dbReference>
<dbReference type="InterPro" id="IPR036249">
    <property type="entry name" value="Thioredoxin-like_sf"/>
</dbReference>
<feature type="disulfide bond" description="Interchain (with Cys-65); in linked form" evidence="10">
    <location>
        <position position="225"/>
    </location>
</feature>
<dbReference type="NCBIfam" id="NF009668">
    <property type="entry name" value="PRK13189.1"/>
    <property type="match status" value="1"/>
</dbReference>
<evidence type="ECO:0000256" key="1">
    <source>
        <dbReference type="ARBA" id="ARBA00009796"/>
    </source>
</evidence>
<dbReference type="InterPro" id="IPR024706">
    <property type="entry name" value="Peroxiredoxin_AhpC-typ"/>
</dbReference>
<dbReference type="EC" id="1.11.1.24" evidence="10"/>
<dbReference type="Pfam" id="PF00578">
    <property type="entry name" value="AhpC-TSA"/>
    <property type="match status" value="1"/>
</dbReference>
<evidence type="ECO:0000256" key="10">
    <source>
        <dbReference type="HAMAP-Rule" id="MF_00401"/>
    </source>
</evidence>
<evidence type="ECO:0000256" key="8">
    <source>
        <dbReference type="ARBA" id="ARBA00025719"/>
    </source>
</evidence>
<feature type="domain" description="Thioredoxin" evidence="12">
    <location>
        <begin position="24"/>
        <end position="179"/>
    </location>
</feature>
<gene>
    <name evidence="14" type="ORF">G4D64_05145</name>
    <name evidence="13" type="ORF">H1Z61_05185</name>
</gene>
<dbReference type="PANTHER" id="PTHR10681">
    <property type="entry name" value="THIOREDOXIN PEROXIDASE"/>
    <property type="match status" value="1"/>
</dbReference>
<evidence type="ECO:0000313" key="16">
    <source>
        <dbReference type="Proteomes" id="UP000570010"/>
    </source>
</evidence>
<dbReference type="PIRSF" id="PIRSF000239">
    <property type="entry name" value="AHPC"/>
    <property type="match status" value="1"/>
</dbReference>
<name>A0A6B3VXC4_9BACI</name>
<comment type="similarity">
    <text evidence="1">Belongs to the peroxiredoxin family. AhpC/Prx1 subfamily.</text>
</comment>
<dbReference type="GO" id="GO:0008379">
    <property type="term" value="F:thioredoxin peroxidase activity"/>
    <property type="evidence" value="ECO:0007669"/>
    <property type="project" value="TreeGrafter"/>
</dbReference>
<comment type="similarity">
    <text evidence="8 10">Belongs to the peroxiredoxin family. Prx6 subfamily.</text>
</comment>
<dbReference type="PANTHER" id="PTHR10681:SF128">
    <property type="entry name" value="THIOREDOXIN-DEPENDENT PEROXIDE REDUCTASE, MITOCHONDRIAL"/>
    <property type="match status" value="1"/>
</dbReference>
<organism evidence="14 15">
    <name type="scientific">Bacillus aquiflavi</name>
    <dbReference type="NCBI Taxonomy" id="2672567"/>
    <lineage>
        <taxon>Bacteria</taxon>
        <taxon>Bacillati</taxon>
        <taxon>Bacillota</taxon>
        <taxon>Bacilli</taxon>
        <taxon>Bacillales</taxon>
        <taxon>Bacillaceae</taxon>
        <taxon>Bacillus</taxon>
    </lineage>
</organism>
<proteinExistence type="inferred from homology"/>
<feature type="active site" description="Cysteine sulfenic acid (-SOH) intermediate" evidence="10">
    <location>
        <position position="65"/>
    </location>
</feature>
<keyword evidence="2 10" id="KW-0963">Cytoplasm</keyword>
<sequence>MTENNLQGDTVIQDTEVISHHSLPLIGDKAPLFEATTTHGKIRLDDYKGNWLIIFSHPADFTPVCTTEFIGFQEIYPQLRELNTELLGLSIDSVHSHIAWVRNIEEKFQTKIEFPVIADLNKDVARKYGMIMPEGNNTETSRAVFVIDSEQVVRAIIYYPLSTGRNMSEIIRLVKALQTTDQHQVATPANWAPGDKVIVPPPATQEEAEARITDETIECKDWYICKKQL</sequence>
<comment type="miscellaneous">
    <text evidence="10">The active site is a conserved redox-active cysteine residue, the peroxidatic cysteine (C(P)), which makes the nucleophilic attack on the peroxide substrate. The peroxide oxidizes the C(P)-SH to cysteine sulfenic acid (C(P)-SOH), which then reacts with another cysteine residue, the resolving cysteine (C(R)), to form a disulfide bridge. The disulfide is subsequently reduced by an appropriate electron donor to complete the catalytic cycle. Although the primary sequence of this enzyme is similar to those of the 1-Cys Prx6 enzymes, its catalytic properties resemble those of the typical 2-Cys Prxs and C(R) is provided by the other dimeric subunit to form an intersubunit disulfide. The disulfide is subsequently reduced by thioredoxin.</text>
</comment>
<keyword evidence="15" id="KW-1185">Reference proteome</keyword>
<keyword evidence="7 10" id="KW-0676">Redox-active center</keyword>
<dbReference type="CDD" id="cd03016">
    <property type="entry name" value="PRX_1cys"/>
    <property type="match status" value="1"/>
</dbReference>
<evidence type="ECO:0000256" key="3">
    <source>
        <dbReference type="ARBA" id="ARBA00022559"/>
    </source>
</evidence>
<dbReference type="Pfam" id="PF10417">
    <property type="entry name" value="1-cysPrx_C"/>
    <property type="match status" value="1"/>
</dbReference>
<comment type="caution">
    <text evidence="14">The sequence shown here is derived from an EMBL/GenBank/DDBJ whole genome shotgun (WGS) entry which is preliminary data.</text>
</comment>
<dbReference type="GO" id="GO:0042744">
    <property type="term" value="P:hydrogen peroxide catabolic process"/>
    <property type="evidence" value="ECO:0007669"/>
    <property type="project" value="TreeGrafter"/>
</dbReference>
<dbReference type="Proteomes" id="UP000570010">
    <property type="component" value="Unassembled WGS sequence"/>
</dbReference>
<dbReference type="Proteomes" id="UP000472971">
    <property type="component" value="Unassembled WGS sequence"/>
</dbReference>
<dbReference type="Gene3D" id="3.40.30.10">
    <property type="entry name" value="Glutaredoxin"/>
    <property type="match status" value="1"/>
</dbReference>
<evidence type="ECO:0000313" key="15">
    <source>
        <dbReference type="Proteomes" id="UP000472971"/>
    </source>
</evidence>
<reference evidence="13 16" key="2">
    <citation type="submission" date="2020-07" db="EMBL/GenBank/DDBJ databases">
        <authorList>
            <person name="Feng H."/>
        </authorList>
    </citation>
    <scope>NUCLEOTIDE SEQUENCE [LARGE SCALE GENOMIC DNA]</scope>
    <source>
        <strain evidence="13">S-12</strain>
        <strain evidence="16">s-12</strain>
    </source>
</reference>
<protein>
    <recommendedName>
        <fullName evidence="10">Peroxiredoxin</fullName>
        <ecNumber evidence="10">1.11.1.24</ecNumber>
    </recommendedName>
    <alternativeName>
        <fullName evidence="10">Thioredoxin peroxidase</fullName>
    </alternativeName>
    <alternativeName>
        <fullName evidence="10">Thioredoxin-dependent peroxiredoxin</fullName>
    </alternativeName>
</protein>
<feature type="binding site" evidence="10">
    <location>
        <position position="142"/>
    </location>
    <ligand>
        <name>substrate</name>
    </ligand>
</feature>
<dbReference type="EMBL" id="JAAIWN010000008">
    <property type="protein sequence ID" value="NEY80925.1"/>
    <property type="molecule type" value="Genomic_DNA"/>
</dbReference>
<accession>A0A6B3VXC4</accession>
<dbReference type="GO" id="GO:0005829">
    <property type="term" value="C:cytosol"/>
    <property type="evidence" value="ECO:0007669"/>
    <property type="project" value="TreeGrafter"/>
</dbReference>
<dbReference type="InterPro" id="IPR050217">
    <property type="entry name" value="Peroxiredoxin"/>
</dbReference>
<evidence type="ECO:0000313" key="13">
    <source>
        <dbReference type="EMBL" id="MBA4536558.1"/>
    </source>
</evidence>
<dbReference type="InterPro" id="IPR000866">
    <property type="entry name" value="AhpC/TSA"/>
</dbReference>
<keyword evidence="5 10" id="KW-0560">Oxidoreductase</keyword>
<dbReference type="InterPro" id="IPR045020">
    <property type="entry name" value="PRX_1cys"/>
</dbReference>
<dbReference type="InterPro" id="IPR019479">
    <property type="entry name" value="Peroxiredoxin_C"/>
</dbReference>
<evidence type="ECO:0000256" key="5">
    <source>
        <dbReference type="ARBA" id="ARBA00023002"/>
    </source>
</evidence>
<keyword evidence="4 10" id="KW-0049">Antioxidant</keyword>
<comment type="subcellular location">
    <subcellularLocation>
        <location evidence="10">Cytoplasm</location>
    </subcellularLocation>
</comment>
<dbReference type="InterPro" id="IPR013766">
    <property type="entry name" value="Thioredoxin_domain"/>
</dbReference>